<evidence type="ECO:0000313" key="1">
    <source>
        <dbReference type="EMBL" id="MXN67478.1"/>
    </source>
</evidence>
<sequence length="127" mass="14152">MSNLAIYNITTIKNIIVAMNSQNYNENFNKTYAINYPITAISLQDEAEKILNALKDGHYHWADRLAADDVIPVAIAGLMQPAFEKLAGAGIEHYQIASSNLMSDGSIDVEFHIRDERESVIARLILT</sequence>
<dbReference type="AlphaFoldDB" id="A0A7X3LYL2"/>
<dbReference type="EMBL" id="WUMV01000011">
    <property type="protein sequence ID" value="MXN67478.1"/>
    <property type="molecule type" value="Genomic_DNA"/>
</dbReference>
<protein>
    <submittedName>
        <fullName evidence="1">Uncharacterized protein</fullName>
    </submittedName>
</protein>
<comment type="caution">
    <text evidence="1">The sequence shown here is derived from an EMBL/GenBank/DDBJ whole genome shotgun (WGS) entry which is preliminary data.</text>
</comment>
<accession>A0A7X3LYL2</accession>
<dbReference type="Proteomes" id="UP000433101">
    <property type="component" value="Unassembled WGS sequence"/>
</dbReference>
<evidence type="ECO:0000313" key="2">
    <source>
        <dbReference type="Proteomes" id="UP000433101"/>
    </source>
</evidence>
<reference evidence="1 2" key="1">
    <citation type="submission" date="2019-12" db="EMBL/GenBank/DDBJ databases">
        <authorList>
            <person name="Li M."/>
        </authorList>
    </citation>
    <scope>NUCLEOTIDE SEQUENCE [LARGE SCALE GENOMIC DNA]</scope>
    <source>
        <strain evidence="1 2">GBMRC 2046</strain>
    </source>
</reference>
<organism evidence="1 2">
    <name type="scientific">Stappia sediminis</name>
    <dbReference type="NCBI Taxonomy" id="2692190"/>
    <lineage>
        <taxon>Bacteria</taxon>
        <taxon>Pseudomonadati</taxon>
        <taxon>Pseudomonadota</taxon>
        <taxon>Alphaproteobacteria</taxon>
        <taxon>Hyphomicrobiales</taxon>
        <taxon>Stappiaceae</taxon>
        <taxon>Stappia</taxon>
    </lineage>
</organism>
<proteinExistence type="predicted"/>
<gene>
    <name evidence="1" type="ORF">GR183_21435</name>
</gene>
<keyword evidence="2" id="KW-1185">Reference proteome</keyword>
<name>A0A7X3LYL2_9HYPH</name>
<dbReference type="RefSeq" id="WP_160777731.1">
    <property type="nucleotide sequence ID" value="NZ_WUMV01000011.1"/>
</dbReference>